<evidence type="ECO:0000256" key="2">
    <source>
        <dbReference type="ARBA" id="ARBA00023015"/>
    </source>
</evidence>
<evidence type="ECO:0000256" key="1">
    <source>
        <dbReference type="ARBA" id="ARBA00010641"/>
    </source>
</evidence>
<evidence type="ECO:0000313" key="9">
    <source>
        <dbReference type="Proteomes" id="UP000217465"/>
    </source>
</evidence>
<comment type="caution">
    <text evidence="8">The sequence shown here is derived from an EMBL/GenBank/DDBJ whole genome shotgun (WGS) entry which is preliminary data.</text>
</comment>
<protein>
    <submittedName>
        <fullName evidence="7 8">RNA polymerase sigma factor</fullName>
    </submittedName>
</protein>
<dbReference type="GO" id="GO:0006352">
    <property type="term" value="P:DNA-templated transcription initiation"/>
    <property type="evidence" value="ECO:0007669"/>
    <property type="project" value="InterPro"/>
</dbReference>
<evidence type="ECO:0000313" key="8">
    <source>
        <dbReference type="EMBL" id="PCH10560.1"/>
    </source>
</evidence>
<dbReference type="InterPro" id="IPR039425">
    <property type="entry name" value="RNA_pol_sigma-70-like"/>
</dbReference>
<dbReference type="PANTHER" id="PTHR43133">
    <property type="entry name" value="RNA POLYMERASE ECF-TYPE SIGMA FACTO"/>
    <property type="match status" value="1"/>
</dbReference>
<dbReference type="InterPro" id="IPR036388">
    <property type="entry name" value="WH-like_DNA-bd_sf"/>
</dbReference>
<keyword evidence="2" id="KW-0805">Transcription regulation</keyword>
<evidence type="ECO:0000313" key="7">
    <source>
        <dbReference type="EMBL" id="MDT2732759.1"/>
    </source>
</evidence>
<gene>
    <name evidence="8" type="primary">ylaC</name>
    <name evidence="8" type="ORF">A9Y57_02119</name>
    <name evidence="7" type="ORF">P7G31_11140</name>
</gene>
<dbReference type="NCBIfam" id="TIGR02937">
    <property type="entry name" value="sigma70-ECF"/>
    <property type="match status" value="1"/>
</dbReference>
<dbReference type="OrthoDB" id="9784984at2"/>
<dbReference type="RefSeq" id="WP_071520069.1">
    <property type="nucleotide sequence ID" value="NZ_JARQAG010000033.1"/>
</dbReference>
<dbReference type="EMBL" id="JARQAG010000033">
    <property type="protein sequence ID" value="MDT2732759.1"/>
    <property type="molecule type" value="Genomic_DNA"/>
</dbReference>
<evidence type="ECO:0000259" key="5">
    <source>
        <dbReference type="Pfam" id="PF04542"/>
    </source>
</evidence>
<dbReference type="GO" id="GO:0003677">
    <property type="term" value="F:DNA binding"/>
    <property type="evidence" value="ECO:0007669"/>
    <property type="project" value="InterPro"/>
</dbReference>
<dbReference type="Pfam" id="PF08281">
    <property type="entry name" value="Sigma70_r4_2"/>
    <property type="match status" value="1"/>
</dbReference>
<dbReference type="CDD" id="cd06171">
    <property type="entry name" value="Sigma70_r4"/>
    <property type="match status" value="1"/>
</dbReference>
<dbReference type="Gene3D" id="1.10.10.10">
    <property type="entry name" value="Winged helix-like DNA-binding domain superfamily/Winged helix DNA-binding domain"/>
    <property type="match status" value="1"/>
</dbReference>
<keyword evidence="4" id="KW-0804">Transcription</keyword>
<name>A0A1S1ZMD6_9STRE</name>
<sequence>MSILDGYEKELLDISHQIIAYLIKSGVDPNQAQDITQDVFLQMIESEPSLPFEKIKAWMYRTAIRRYIDLYRRDKRYNEILQKEFFIENNLYYNESENFFELHEAILHLKKDYRSLIDLYYFNDFSIKEISQITGQSQGTIKIRLMRARRNVKKYLEKDNFEI</sequence>
<evidence type="ECO:0000256" key="4">
    <source>
        <dbReference type="ARBA" id="ARBA00023163"/>
    </source>
</evidence>
<feature type="domain" description="RNA polymerase sigma factor 70 region 4 type 2" evidence="6">
    <location>
        <begin position="101"/>
        <end position="150"/>
    </location>
</feature>
<evidence type="ECO:0000256" key="3">
    <source>
        <dbReference type="ARBA" id="ARBA00023082"/>
    </source>
</evidence>
<dbReference type="InterPro" id="IPR013249">
    <property type="entry name" value="RNA_pol_sigma70_r4_t2"/>
</dbReference>
<organism evidence="8 9">
    <name type="scientific">Streptococcus parauberis</name>
    <dbReference type="NCBI Taxonomy" id="1348"/>
    <lineage>
        <taxon>Bacteria</taxon>
        <taxon>Bacillati</taxon>
        <taxon>Bacillota</taxon>
        <taxon>Bacilli</taxon>
        <taxon>Lactobacillales</taxon>
        <taxon>Streptococcaceae</taxon>
        <taxon>Streptococcus</taxon>
    </lineage>
</organism>
<dbReference type="Proteomes" id="UP000217465">
    <property type="component" value="Unassembled WGS sequence"/>
</dbReference>
<dbReference type="PANTHER" id="PTHR43133:SF60">
    <property type="entry name" value="RNA POLYMERASE SIGMA FACTOR SIGV"/>
    <property type="match status" value="1"/>
</dbReference>
<dbReference type="InterPro" id="IPR013324">
    <property type="entry name" value="RNA_pol_sigma_r3/r4-like"/>
</dbReference>
<dbReference type="InterPro" id="IPR013325">
    <property type="entry name" value="RNA_pol_sigma_r2"/>
</dbReference>
<dbReference type="AlphaFoldDB" id="A0A1S1ZMD6"/>
<dbReference type="GO" id="GO:0016987">
    <property type="term" value="F:sigma factor activity"/>
    <property type="evidence" value="ECO:0007669"/>
    <property type="project" value="UniProtKB-KW"/>
</dbReference>
<dbReference type="InterPro" id="IPR014284">
    <property type="entry name" value="RNA_pol_sigma-70_dom"/>
</dbReference>
<dbReference type="Pfam" id="PF04542">
    <property type="entry name" value="Sigma70_r2"/>
    <property type="match status" value="1"/>
</dbReference>
<dbReference type="InterPro" id="IPR007627">
    <property type="entry name" value="RNA_pol_sigma70_r2"/>
</dbReference>
<dbReference type="EMBL" id="NSGR01000011">
    <property type="protein sequence ID" value="PCH10560.1"/>
    <property type="molecule type" value="Genomic_DNA"/>
</dbReference>
<keyword evidence="3" id="KW-0731">Sigma factor</keyword>
<evidence type="ECO:0000259" key="6">
    <source>
        <dbReference type="Pfam" id="PF08281"/>
    </source>
</evidence>
<dbReference type="SUPFAM" id="SSF88946">
    <property type="entry name" value="Sigma2 domain of RNA polymerase sigma factors"/>
    <property type="match status" value="1"/>
</dbReference>
<comment type="similarity">
    <text evidence="1">Belongs to the sigma-70 factor family. ECF subfamily.</text>
</comment>
<dbReference type="Proteomes" id="UP001180515">
    <property type="component" value="Unassembled WGS sequence"/>
</dbReference>
<dbReference type="SUPFAM" id="SSF88659">
    <property type="entry name" value="Sigma3 and sigma4 domains of RNA polymerase sigma factors"/>
    <property type="match status" value="1"/>
</dbReference>
<reference evidence="8 9" key="1">
    <citation type="submission" date="2016-06" db="EMBL/GenBank/DDBJ databases">
        <authorList>
            <person name="Haines A.N."/>
            <person name="Council K.R."/>
        </authorList>
    </citation>
    <scope>NUCLEOTIDE SEQUENCE [LARGE SCALE GENOMIC DNA]</scope>
    <source>
        <strain evidence="8 9">SP158-29</strain>
    </source>
</reference>
<accession>A0A1S1ZMD6</accession>
<proteinExistence type="inferred from homology"/>
<feature type="domain" description="RNA polymerase sigma-70 region 2" evidence="5">
    <location>
        <begin position="19"/>
        <end position="76"/>
    </location>
</feature>
<reference evidence="7" key="2">
    <citation type="submission" date="2023-03" db="EMBL/GenBank/DDBJ databases">
        <authorList>
            <person name="Shen W."/>
            <person name="Cai J."/>
        </authorList>
    </citation>
    <scope>NUCLEOTIDE SEQUENCE</scope>
    <source>
        <strain evidence="7">P82-2</strain>
    </source>
</reference>
<dbReference type="Gene3D" id="1.10.1740.10">
    <property type="match status" value="1"/>
</dbReference>